<proteinExistence type="predicted"/>
<reference evidence="2" key="1">
    <citation type="submission" date="2023-12" db="EMBL/GenBank/DDBJ databases">
        <title>Genome assembly of Anisodus tanguticus.</title>
        <authorList>
            <person name="Wang Y.-J."/>
        </authorList>
    </citation>
    <scope>NUCLEOTIDE SEQUENCE</scope>
    <source>
        <strain evidence="2">KB-2021</strain>
        <tissue evidence="2">Leaf</tissue>
    </source>
</reference>
<dbReference type="Proteomes" id="UP001291623">
    <property type="component" value="Unassembled WGS sequence"/>
</dbReference>
<gene>
    <name evidence="2" type="ORF">RND71_024500</name>
</gene>
<dbReference type="EMBL" id="JAVYJV010000013">
    <property type="protein sequence ID" value="KAK4355529.1"/>
    <property type="molecule type" value="Genomic_DNA"/>
</dbReference>
<feature type="region of interest" description="Disordered" evidence="1">
    <location>
        <begin position="1"/>
        <end position="30"/>
    </location>
</feature>
<evidence type="ECO:0000256" key="1">
    <source>
        <dbReference type="SAM" id="MobiDB-lite"/>
    </source>
</evidence>
<accession>A0AAE1RNB3</accession>
<protein>
    <submittedName>
        <fullName evidence="2">Uncharacterized protein</fullName>
    </submittedName>
</protein>
<feature type="compositionally biased region" description="Acidic residues" evidence="1">
    <location>
        <begin position="9"/>
        <end position="23"/>
    </location>
</feature>
<evidence type="ECO:0000313" key="2">
    <source>
        <dbReference type="EMBL" id="KAK4355529.1"/>
    </source>
</evidence>
<comment type="caution">
    <text evidence="2">The sequence shown here is derived from an EMBL/GenBank/DDBJ whole genome shotgun (WGS) entry which is preliminary data.</text>
</comment>
<evidence type="ECO:0000313" key="3">
    <source>
        <dbReference type="Proteomes" id="UP001291623"/>
    </source>
</evidence>
<organism evidence="2 3">
    <name type="scientific">Anisodus tanguticus</name>
    <dbReference type="NCBI Taxonomy" id="243964"/>
    <lineage>
        <taxon>Eukaryota</taxon>
        <taxon>Viridiplantae</taxon>
        <taxon>Streptophyta</taxon>
        <taxon>Embryophyta</taxon>
        <taxon>Tracheophyta</taxon>
        <taxon>Spermatophyta</taxon>
        <taxon>Magnoliopsida</taxon>
        <taxon>eudicotyledons</taxon>
        <taxon>Gunneridae</taxon>
        <taxon>Pentapetalae</taxon>
        <taxon>asterids</taxon>
        <taxon>lamiids</taxon>
        <taxon>Solanales</taxon>
        <taxon>Solanaceae</taxon>
        <taxon>Solanoideae</taxon>
        <taxon>Hyoscyameae</taxon>
        <taxon>Anisodus</taxon>
    </lineage>
</organism>
<sequence length="124" mass="14212">MHDECRPGEEDENQENEYENDEENGCRKLGRDIEVGEYSRSRRWAELPRWAAEATAEMGCSGLSRWADLLYIVKQSATEGLEAMVKSILVHFQLLIGESYYPSSAPQNSIDQVGLVKMEKRQKK</sequence>
<keyword evidence="3" id="KW-1185">Reference proteome</keyword>
<name>A0AAE1RNB3_9SOLA</name>
<dbReference type="AlphaFoldDB" id="A0AAE1RNB3"/>